<evidence type="ECO:0000256" key="12">
    <source>
        <dbReference type="ARBA" id="ARBA00023554"/>
    </source>
</evidence>
<feature type="binding site" evidence="13">
    <location>
        <position position="66"/>
    </location>
    <ligand>
        <name>D-threo-isocitrate</name>
        <dbReference type="ChEBI" id="CHEBI:15562"/>
    </ligand>
</feature>
<dbReference type="PROSITE" id="PS00470">
    <property type="entry name" value="IDH_IMDH"/>
    <property type="match status" value="1"/>
</dbReference>
<dbReference type="AlphaFoldDB" id="A0A2N7QDY5"/>
<evidence type="ECO:0000259" key="18">
    <source>
        <dbReference type="SMART" id="SM01329"/>
    </source>
</evidence>
<dbReference type="PANTHER" id="PTHR43504:SF1">
    <property type="entry name" value="ISOCITRATE DEHYDROGENASE [NADP]"/>
    <property type="match status" value="1"/>
</dbReference>
<evidence type="ECO:0000256" key="9">
    <source>
        <dbReference type="ARBA" id="ARBA00022857"/>
    </source>
</evidence>
<feature type="site" description="Critical for catalysis" evidence="16">
    <location>
        <position position="73"/>
    </location>
</feature>
<dbReference type="GO" id="GO:0051287">
    <property type="term" value="F:NAD binding"/>
    <property type="evidence" value="ECO:0007669"/>
    <property type="project" value="InterPro"/>
</dbReference>
<feature type="binding site" evidence="13">
    <location>
        <position position="42"/>
    </location>
    <ligand>
        <name>D-threo-isocitrate</name>
        <dbReference type="ChEBI" id="CHEBI:15562"/>
    </ligand>
</feature>
<feature type="binding site" evidence="13">
    <location>
        <position position="32"/>
    </location>
    <ligand>
        <name>D-threo-isocitrate</name>
        <dbReference type="ChEBI" id="CHEBI:15562"/>
    </ligand>
</feature>
<feature type="domain" description="Isopropylmalate dehydrogenase-like" evidence="18">
    <location>
        <begin position="1"/>
        <end position="321"/>
    </location>
</feature>
<proteinExistence type="inferred from homology"/>
<accession>A0A2N7QDY5</accession>
<evidence type="ECO:0000256" key="15">
    <source>
        <dbReference type="PIRSR" id="PIRSR604439-3"/>
    </source>
</evidence>
<feature type="binding site" evidence="14">
    <location>
        <begin position="248"/>
        <end position="254"/>
    </location>
    <ligand>
        <name>NADP(+)</name>
        <dbReference type="ChEBI" id="CHEBI:58349"/>
    </ligand>
</feature>
<evidence type="ECO:0000256" key="3">
    <source>
        <dbReference type="ARBA" id="ARBA00011738"/>
    </source>
</evidence>
<keyword evidence="5" id="KW-0329">Glyoxylate bypass</keyword>
<dbReference type="PANTHER" id="PTHR43504">
    <property type="entry name" value="ISOCITRATE DEHYDROGENASE [NADP]"/>
    <property type="match status" value="1"/>
</dbReference>
<feature type="modified residue" description="Phosphoserine" evidence="17">
    <location>
        <position position="26"/>
    </location>
</feature>
<feature type="binding site" evidence="13">
    <location>
        <position position="26"/>
    </location>
    <ligand>
        <name>D-threo-isocitrate</name>
        <dbReference type="ChEBI" id="CHEBI:15562"/>
    </ligand>
</feature>
<protein>
    <recommendedName>
        <fullName evidence="4">isocitrate dehydrogenase (NADP(+))</fullName>
        <ecNumber evidence="4">1.1.1.42</ecNumber>
    </recommendedName>
</protein>
<evidence type="ECO:0000256" key="13">
    <source>
        <dbReference type="PIRSR" id="PIRSR604439-1"/>
    </source>
</evidence>
<evidence type="ECO:0000313" key="19">
    <source>
        <dbReference type="EMBL" id="PMP96825.1"/>
    </source>
</evidence>
<dbReference type="EMBL" id="PNJD01000252">
    <property type="protein sequence ID" value="PMP96825.1"/>
    <property type="molecule type" value="Genomic_DNA"/>
</dbReference>
<keyword evidence="8 15" id="KW-0460">Magnesium</keyword>
<comment type="cofactor">
    <cofactor evidence="1">
        <name>Mn(2+)</name>
        <dbReference type="ChEBI" id="CHEBI:29035"/>
    </cofactor>
</comment>
<feature type="non-terminal residue" evidence="19">
    <location>
        <position position="1"/>
    </location>
</feature>
<dbReference type="SMART" id="SM01329">
    <property type="entry name" value="Iso_dh"/>
    <property type="match status" value="1"/>
</dbReference>
<evidence type="ECO:0000256" key="2">
    <source>
        <dbReference type="ARBA" id="ARBA00007769"/>
    </source>
</evidence>
<evidence type="ECO:0000256" key="1">
    <source>
        <dbReference type="ARBA" id="ARBA00001936"/>
    </source>
</evidence>
<evidence type="ECO:0000256" key="6">
    <source>
        <dbReference type="ARBA" id="ARBA00022532"/>
    </source>
</evidence>
<comment type="cofactor">
    <cofactor evidence="15">
        <name>Mg(2+)</name>
        <dbReference type="ChEBI" id="CHEBI:18420"/>
    </cofactor>
    <cofactor evidence="15">
        <name>Mn(2+)</name>
        <dbReference type="ChEBI" id="CHEBI:29035"/>
    </cofactor>
    <text evidence="15">Binds 1 Mg(2+) or Mn(2+) ion per subunit.</text>
</comment>
<comment type="subunit">
    <text evidence="3">Homodimer.</text>
</comment>
<keyword evidence="11 15" id="KW-0464">Manganese</keyword>
<keyword evidence="7" id="KW-0479">Metal-binding</keyword>
<dbReference type="GO" id="GO:0004450">
    <property type="term" value="F:isocitrate dehydrogenase (NADP+) activity"/>
    <property type="evidence" value="ECO:0007669"/>
    <property type="project" value="UniProtKB-EC"/>
</dbReference>
<dbReference type="Proteomes" id="UP000235619">
    <property type="component" value="Unassembled WGS sequence"/>
</dbReference>
<evidence type="ECO:0000313" key="20">
    <source>
        <dbReference type="Proteomes" id="UP000235619"/>
    </source>
</evidence>
<feature type="binding site" evidence="13">
    <location>
        <position position="28"/>
    </location>
    <ligand>
        <name>D-threo-isocitrate</name>
        <dbReference type="ChEBI" id="CHEBI:15562"/>
    </ligand>
</feature>
<keyword evidence="9 14" id="KW-0521">NADP</keyword>
<dbReference type="EC" id="1.1.1.42" evidence="4"/>
<dbReference type="GO" id="GO:0006097">
    <property type="term" value="P:glyoxylate cycle"/>
    <property type="evidence" value="ECO:0007669"/>
    <property type="project" value="UniProtKB-KW"/>
</dbReference>
<feature type="site" description="Critical for catalysis" evidence="16">
    <location>
        <position position="140"/>
    </location>
</feature>
<keyword evidence="6" id="KW-0816">Tricarboxylic acid cycle</keyword>
<dbReference type="Pfam" id="PF00180">
    <property type="entry name" value="Iso_dh"/>
    <property type="match status" value="1"/>
</dbReference>
<feature type="binding site" evidence="15">
    <location>
        <position position="216"/>
    </location>
    <ligand>
        <name>Mg(2+)</name>
        <dbReference type="ChEBI" id="CHEBI:18420"/>
    </ligand>
</feature>
<name>A0A2N7QDY5_9BACT</name>
<evidence type="ECO:0000256" key="8">
    <source>
        <dbReference type="ARBA" id="ARBA00022842"/>
    </source>
</evidence>
<evidence type="ECO:0000256" key="4">
    <source>
        <dbReference type="ARBA" id="ARBA00013013"/>
    </source>
</evidence>
<comment type="caution">
    <text evidence="19">The sequence shown here is derived from an EMBL/GenBank/DDBJ whole genome shotgun (WGS) entry which is preliminary data.</text>
</comment>
<feature type="modified residue" description="N6-succinyllysine" evidence="17">
    <location>
        <position position="13"/>
    </location>
</feature>
<evidence type="ECO:0000256" key="16">
    <source>
        <dbReference type="PIRSR" id="PIRSR604439-4"/>
    </source>
</evidence>
<evidence type="ECO:0000256" key="10">
    <source>
        <dbReference type="ARBA" id="ARBA00023002"/>
    </source>
</evidence>
<feature type="binding site" evidence="14">
    <location>
        <position position="261"/>
    </location>
    <ligand>
        <name>NADP(+)</name>
        <dbReference type="ChEBI" id="CHEBI:58349"/>
    </ligand>
</feature>
<keyword evidence="10" id="KW-0560">Oxidoreductase</keyword>
<evidence type="ECO:0000256" key="5">
    <source>
        <dbReference type="ARBA" id="ARBA00022435"/>
    </source>
</evidence>
<dbReference type="GO" id="GO:0000287">
    <property type="term" value="F:magnesium ion binding"/>
    <property type="evidence" value="ECO:0007669"/>
    <property type="project" value="InterPro"/>
</dbReference>
<gene>
    <name evidence="19" type="ORF">C0169_04230</name>
</gene>
<dbReference type="Gene3D" id="3.40.718.10">
    <property type="entry name" value="Isopropylmalate Dehydrogenase"/>
    <property type="match status" value="1"/>
</dbReference>
<evidence type="ECO:0000256" key="17">
    <source>
        <dbReference type="PIRSR" id="PIRSR604439-5"/>
    </source>
</evidence>
<dbReference type="InterPro" id="IPR024084">
    <property type="entry name" value="IsoPropMal-DH-like_dom"/>
</dbReference>
<evidence type="ECO:0000256" key="7">
    <source>
        <dbReference type="ARBA" id="ARBA00022723"/>
    </source>
</evidence>
<dbReference type="NCBIfam" id="NF005425">
    <property type="entry name" value="PRK07006.1"/>
    <property type="match status" value="1"/>
</dbReference>
<evidence type="ECO:0000256" key="11">
    <source>
        <dbReference type="ARBA" id="ARBA00023211"/>
    </source>
</evidence>
<dbReference type="InterPro" id="IPR004439">
    <property type="entry name" value="Isocitrate_DH_NADP_dimer_prok"/>
</dbReference>
<sequence length="329" mass="36513">TLQTIKKCIVAIKGPLTTPVGGGFRSLNVTLRQVLDLYACVRPVKWIPGTPSPVKYPEKVNMVVFRENTEDVYAGIEYPAGSKEAKKLIEFIKENFGKEIREDSGIGIKPISKFGTYRLVRKAIKYALENGYPSVTLVHKGNIMKYTEGAFRNWGYELAKFSDKIVFESEIFEKYPDGVPEGIVIIKDRIADAMFQWALLRPEDYSILATTNLNGDYLSDALAAQVGGLGMAPGANVGDGYAIFEATHGSAPKYAGLDKVNPSSLILSGKMMLEYIGWKEAGELIWKALTKTIQQKIVTYDLARQLEGAKEVKCSEFAEAIIKNIYEEE</sequence>
<dbReference type="SUPFAM" id="SSF53659">
    <property type="entry name" value="Isocitrate/Isopropylmalate dehydrogenase-like"/>
    <property type="match status" value="1"/>
</dbReference>
<comment type="similarity">
    <text evidence="2">Belongs to the isocitrate and isopropylmalate dehydrogenases family.</text>
</comment>
<feature type="modified residue" description="N6-acetyllysine" evidence="17">
    <location>
        <position position="55"/>
    </location>
</feature>
<feature type="binding site" evidence="14">
    <location>
        <position position="304"/>
    </location>
    <ligand>
        <name>NADP(+)</name>
        <dbReference type="ChEBI" id="CHEBI:58349"/>
    </ligand>
</feature>
<evidence type="ECO:0000256" key="14">
    <source>
        <dbReference type="PIRSR" id="PIRSR604439-2"/>
    </source>
</evidence>
<reference evidence="19 20" key="1">
    <citation type="submission" date="2018-01" db="EMBL/GenBank/DDBJ databases">
        <title>Metagenomic assembled genomes from two thermal pools in the Uzon Caldera, Kamchatka, Russia.</title>
        <authorList>
            <person name="Wilkins L."/>
            <person name="Ettinger C."/>
        </authorList>
    </citation>
    <scope>NUCLEOTIDE SEQUENCE [LARGE SCALE GENOMIC DNA]</scope>
    <source>
        <strain evidence="19">ARK-04</strain>
    </source>
</reference>
<feature type="binding site" evidence="14">
    <location>
        <position position="17"/>
    </location>
    <ligand>
        <name>NADP(+)</name>
        <dbReference type="ChEBI" id="CHEBI:58349"/>
    </ligand>
</feature>
<comment type="catalytic activity">
    <reaction evidence="12">
        <text>D-threo-isocitrate + NADP(+) = 2-oxoglutarate + CO2 + NADPH</text>
        <dbReference type="Rhea" id="RHEA:19629"/>
        <dbReference type="ChEBI" id="CHEBI:15562"/>
        <dbReference type="ChEBI" id="CHEBI:16526"/>
        <dbReference type="ChEBI" id="CHEBI:16810"/>
        <dbReference type="ChEBI" id="CHEBI:57783"/>
        <dbReference type="ChEBI" id="CHEBI:58349"/>
        <dbReference type="EC" id="1.1.1.42"/>
    </reaction>
</comment>
<feature type="binding site" evidence="14">
    <location>
        <position position="300"/>
    </location>
    <ligand>
        <name>NADP(+)</name>
        <dbReference type="ChEBI" id="CHEBI:58349"/>
    </ligand>
</feature>
<dbReference type="GO" id="GO:0006099">
    <property type="term" value="P:tricarboxylic acid cycle"/>
    <property type="evidence" value="ECO:0007669"/>
    <property type="project" value="UniProtKB-KW"/>
</dbReference>
<dbReference type="InterPro" id="IPR019818">
    <property type="entry name" value="IsoCit/isopropylmalate_DH_CS"/>
</dbReference>
<organism evidence="19 20">
    <name type="scientific">Thermodesulfobacterium geofontis</name>
    <dbReference type="NCBI Taxonomy" id="1295609"/>
    <lineage>
        <taxon>Bacteria</taxon>
        <taxon>Pseudomonadati</taxon>
        <taxon>Thermodesulfobacteriota</taxon>
        <taxon>Thermodesulfobacteria</taxon>
        <taxon>Thermodesulfobacteriales</taxon>
        <taxon>Thermodesulfobacteriaceae</taxon>
        <taxon>Thermodesulfobacterium</taxon>
    </lineage>
</organism>